<dbReference type="OrthoDB" id="364314at2759"/>
<evidence type="ECO:0000313" key="1">
    <source>
        <dbReference type="EMBL" id="GFE55716.1"/>
    </source>
</evidence>
<dbReference type="AlphaFoldDB" id="A0A9W5TDY1"/>
<organism evidence="1 2">
    <name type="scientific">Babesia ovis</name>
    <dbReference type="NCBI Taxonomy" id="5869"/>
    <lineage>
        <taxon>Eukaryota</taxon>
        <taxon>Sar</taxon>
        <taxon>Alveolata</taxon>
        <taxon>Apicomplexa</taxon>
        <taxon>Aconoidasida</taxon>
        <taxon>Piroplasmida</taxon>
        <taxon>Babesiidae</taxon>
        <taxon>Babesia</taxon>
    </lineage>
</organism>
<name>A0A9W5TDY1_BABOV</name>
<keyword evidence="2" id="KW-1185">Reference proteome</keyword>
<comment type="caution">
    <text evidence="1">The sequence shown here is derived from an EMBL/GenBank/DDBJ whole genome shotgun (WGS) entry which is preliminary data.</text>
</comment>
<proteinExistence type="predicted"/>
<accession>A0A9W5TDY1</accession>
<reference evidence="1" key="1">
    <citation type="submission" date="2019-12" db="EMBL/GenBank/DDBJ databases">
        <title>Genome sequence of Babesia ovis.</title>
        <authorList>
            <person name="Yamagishi J."/>
            <person name="Sevinc F."/>
            <person name="Xuan X."/>
        </authorList>
    </citation>
    <scope>NUCLEOTIDE SEQUENCE</scope>
    <source>
        <strain evidence="1">Selcuk</strain>
    </source>
</reference>
<protein>
    <submittedName>
        <fullName evidence="1">Amidohydrolase, putative</fullName>
    </submittedName>
</protein>
<gene>
    <name evidence="1" type="ORF">BaOVIS_031200</name>
</gene>
<dbReference type="EMBL" id="BLIY01000024">
    <property type="protein sequence ID" value="GFE55716.1"/>
    <property type="molecule type" value="Genomic_DNA"/>
</dbReference>
<sequence>MDWRSIGSSFTPAIESKRQYQPPKCPFETVTGDAKPPKYQRWQYIVGVDLEYQAYILQKLDENYSTGSRSATVPKGPLAITDRDTPLCRYYTEGNRLYDGGDTLKKRTESFRELTLDASVVPSLDSWLSYTRIKAAELVANLQHNDAGVPESMLPRISQHQEREVAMQTCELLHKLCTIIKKTRVVQWKHSEDSSALAYLFTILLFYKKFLVPDFDHVLDAVKWIKTWSNDYIRINDLRPELGVDLHRSVSTEPVYWEYISGIVLRAKMPHSRFLKVTQFFFNHLVALLRGPDRDKVERSIVVLLTECIIPRCLLSGHHDLGINTVRHWLEYTLFNNNGCSNFGNLLMHDVLHSLGIVQRDSCADKALLMDLCDAVDAMLQQSNGKMELGYLSPLDYCKVAPFDINKAPFPPIKLTLENSTELLFRILELFGSESVDRHRSNAKWYNLVKSVVIDTECSRNFRILLLLHAVIARPKSKLLCHLLMRSCNSKELSKKILGLNTDYPELWTSYANLTANIADAHEVYKQSVAVFPDNHVLMLSWVMFTLEHRPCDLAESTKALHDALEIEDLRDNLCDQHNFDRLLCAITPSKECATAVLWTLSNRDRLGDVHYRNAWNQKVASLSEYDMIYIFKLVYVICPFKTTQKLGDYILGMHGNNEQLIALHLRYNIARGNKPAIQRLLSREHIAPLVSLATRHIHSFCCYPVDANVFASPARLMLLSRLDKTQRILKACLDDPMPFNLPHVRLVAYVLEHTPKSCDGIDLVSRHGGFSKALWLILLKHLLASSEMINEDMTMHGVNV</sequence>
<evidence type="ECO:0000313" key="2">
    <source>
        <dbReference type="Proteomes" id="UP001057455"/>
    </source>
</evidence>
<dbReference type="Proteomes" id="UP001057455">
    <property type="component" value="Unassembled WGS sequence"/>
</dbReference>